<organism evidence="2 3">
    <name type="scientific">Sphingomonas swuensis</name>
    <dbReference type="NCBI Taxonomy" id="977800"/>
    <lineage>
        <taxon>Bacteria</taxon>
        <taxon>Pseudomonadati</taxon>
        <taxon>Pseudomonadota</taxon>
        <taxon>Alphaproteobacteria</taxon>
        <taxon>Sphingomonadales</taxon>
        <taxon>Sphingomonadaceae</taxon>
        <taxon>Sphingomonas</taxon>
    </lineage>
</organism>
<gene>
    <name evidence="2" type="ORF">GCM10022280_22170</name>
</gene>
<evidence type="ECO:0008006" key="4">
    <source>
        <dbReference type="Google" id="ProtNLM"/>
    </source>
</evidence>
<dbReference type="Proteomes" id="UP001500235">
    <property type="component" value="Unassembled WGS sequence"/>
</dbReference>
<dbReference type="PROSITE" id="PS51257">
    <property type="entry name" value="PROKAR_LIPOPROTEIN"/>
    <property type="match status" value="1"/>
</dbReference>
<feature type="signal peptide" evidence="1">
    <location>
        <begin position="1"/>
        <end position="22"/>
    </location>
</feature>
<evidence type="ECO:0000256" key="1">
    <source>
        <dbReference type="SAM" id="SignalP"/>
    </source>
</evidence>
<protein>
    <recommendedName>
        <fullName evidence="4">Lipoprotein</fullName>
    </recommendedName>
</protein>
<name>A0ABP7T6Y4_9SPHN</name>
<dbReference type="EMBL" id="BAABBQ010000001">
    <property type="protein sequence ID" value="GAA4021176.1"/>
    <property type="molecule type" value="Genomic_DNA"/>
</dbReference>
<sequence>MMRRLSILIMAGLFFAVSGCDADKRTRYKMTVTVETPSGPKTGYAVREVRFIPKSGTFFGEGGYTWKLRGEAVQIDVAPGKTVFALLRSQQGDLDYAASTIWDVLKRSGPSHDKVELWPRVPEGSGDAPLYLPMFVTFHDNSNAKTVQQLMPNDFAAVLGSGYQLKSVSVEAVFDRVTITIGDRLHRLGIQRGRELDSHFEPTPTPTLAQQLRSYDFTRGLNP</sequence>
<reference evidence="3" key="1">
    <citation type="journal article" date="2019" name="Int. J. Syst. Evol. Microbiol.">
        <title>The Global Catalogue of Microorganisms (GCM) 10K type strain sequencing project: providing services to taxonomists for standard genome sequencing and annotation.</title>
        <authorList>
            <consortium name="The Broad Institute Genomics Platform"/>
            <consortium name="The Broad Institute Genome Sequencing Center for Infectious Disease"/>
            <person name="Wu L."/>
            <person name="Ma J."/>
        </authorList>
    </citation>
    <scope>NUCLEOTIDE SEQUENCE [LARGE SCALE GENOMIC DNA]</scope>
    <source>
        <strain evidence="3">JCM 17563</strain>
    </source>
</reference>
<accession>A0ABP7T6Y4</accession>
<keyword evidence="3" id="KW-1185">Reference proteome</keyword>
<feature type="chain" id="PRO_5046178594" description="Lipoprotein" evidence="1">
    <location>
        <begin position="23"/>
        <end position="223"/>
    </location>
</feature>
<keyword evidence="1" id="KW-0732">Signal</keyword>
<proteinExistence type="predicted"/>
<comment type="caution">
    <text evidence="2">The sequence shown here is derived from an EMBL/GenBank/DDBJ whole genome shotgun (WGS) entry which is preliminary data.</text>
</comment>
<evidence type="ECO:0000313" key="2">
    <source>
        <dbReference type="EMBL" id="GAA4021176.1"/>
    </source>
</evidence>
<evidence type="ECO:0000313" key="3">
    <source>
        <dbReference type="Proteomes" id="UP001500235"/>
    </source>
</evidence>